<dbReference type="Proteomes" id="UP000593573">
    <property type="component" value="Unassembled WGS sequence"/>
</dbReference>
<accession>A0A7J8VC08</accession>
<reference evidence="1 2" key="1">
    <citation type="journal article" date="2019" name="Genome Biol. Evol.">
        <title>Insights into the evolution of the New World diploid cottons (Gossypium, subgenus Houzingenia) based on genome sequencing.</title>
        <authorList>
            <person name="Grover C.E."/>
            <person name="Arick M.A. 2nd"/>
            <person name="Thrash A."/>
            <person name="Conover J.L."/>
            <person name="Sanders W.S."/>
            <person name="Peterson D.G."/>
            <person name="Frelichowski J.E."/>
            <person name="Scheffler J.A."/>
            <person name="Scheffler B.E."/>
            <person name="Wendel J.F."/>
        </authorList>
    </citation>
    <scope>NUCLEOTIDE SEQUENCE [LARGE SCALE GENOMIC DNA]</scope>
    <source>
        <strain evidence="1">57</strain>
        <tissue evidence="1">Leaf</tissue>
    </source>
</reference>
<gene>
    <name evidence="1" type="ORF">Goklo_012375</name>
</gene>
<protein>
    <submittedName>
        <fullName evidence="1">Uncharacterized protein</fullName>
    </submittedName>
</protein>
<dbReference type="AlphaFoldDB" id="A0A7J8VC08"/>
<sequence>MCCGHTTAQKSIPLLALMSFPIYDSCDLPINSSSEHPDWL</sequence>
<dbReference type="EMBL" id="JABFAB010000009">
    <property type="protein sequence ID" value="MBA0660348.1"/>
    <property type="molecule type" value="Genomic_DNA"/>
</dbReference>
<comment type="caution">
    <text evidence="1">The sequence shown here is derived from an EMBL/GenBank/DDBJ whole genome shotgun (WGS) entry which is preliminary data.</text>
</comment>
<keyword evidence="2" id="KW-1185">Reference proteome</keyword>
<name>A0A7J8VC08_9ROSI</name>
<organism evidence="1 2">
    <name type="scientific">Gossypium klotzschianum</name>
    <dbReference type="NCBI Taxonomy" id="34286"/>
    <lineage>
        <taxon>Eukaryota</taxon>
        <taxon>Viridiplantae</taxon>
        <taxon>Streptophyta</taxon>
        <taxon>Embryophyta</taxon>
        <taxon>Tracheophyta</taxon>
        <taxon>Spermatophyta</taxon>
        <taxon>Magnoliopsida</taxon>
        <taxon>eudicotyledons</taxon>
        <taxon>Gunneridae</taxon>
        <taxon>Pentapetalae</taxon>
        <taxon>rosids</taxon>
        <taxon>malvids</taxon>
        <taxon>Malvales</taxon>
        <taxon>Malvaceae</taxon>
        <taxon>Malvoideae</taxon>
        <taxon>Gossypium</taxon>
    </lineage>
</organism>
<evidence type="ECO:0000313" key="2">
    <source>
        <dbReference type="Proteomes" id="UP000593573"/>
    </source>
</evidence>
<proteinExistence type="predicted"/>
<evidence type="ECO:0000313" key="1">
    <source>
        <dbReference type="EMBL" id="MBA0660348.1"/>
    </source>
</evidence>